<dbReference type="Proteomes" id="UP000792457">
    <property type="component" value="Unassembled WGS sequence"/>
</dbReference>
<evidence type="ECO:0000259" key="6">
    <source>
        <dbReference type="SMART" id="SM00477"/>
    </source>
</evidence>
<evidence type="ECO:0000256" key="1">
    <source>
        <dbReference type="ARBA" id="ARBA00010052"/>
    </source>
</evidence>
<dbReference type="InterPro" id="IPR020821">
    <property type="entry name" value="ENPP1-3/EXOG-like_nuc-like"/>
</dbReference>
<dbReference type="PANTHER" id="PTHR13966:SF17">
    <property type="entry name" value="ENDONUCLEASE-RELATED"/>
    <property type="match status" value="1"/>
</dbReference>
<feature type="domain" description="ENPP1-3/EXOG-like endonuclease/phosphodiesterase" evidence="6">
    <location>
        <begin position="154"/>
        <end position="348"/>
    </location>
</feature>
<dbReference type="GO" id="GO:0046872">
    <property type="term" value="F:metal ion binding"/>
    <property type="evidence" value="ECO:0007669"/>
    <property type="project" value="UniProtKB-KW"/>
</dbReference>
<dbReference type="Pfam" id="PF01223">
    <property type="entry name" value="Endonuclease_NS"/>
    <property type="match status" value="1"/>
</dbReference>
<dbReference type="GO" id="GO:0004521">
    <property type="term" value="F:RNA endonuclease activity"/>
    <property type="evidence" value="ECO:0007669"/>
    <property type="project" value="TreeGrafter"/>
</dbReference>
<keyword evidence="9" id="KW-1185">Reference proteome</keyword>
<dbReference type="GO" id="GO:0003676">
    <property type="term" value="F:nucleic acid binding"/>
    <property type="evidence" value="ECO:0007669"/>
    <property type="project" value="InterPro"/>
</dbReference>
<dbReference type="InterPro" id="IPR044925">
    <property type="entry name" value="His-Me_finger_sf"/>
</dbReference>
<dbReference type="InterPro" id="IPR001604">
    <property type="entry name" value="Endo_G_ENPP1-like_dom"/>
</dbReference>
<dbReference type="InterPro" id="IPR044929">
    <property type="entry name" value="DNA/RNA_non-sp_Endonuclease_sf"/>
</dbReference>
<dbReference type="SMART" id="SM00892">
    <property type="entry name" value="Endonuclease_NS"/>
    <property type="match status" value="1"/>
</dbReference>
<comment type="caution">
    <text evidence="8">The sequence shown here is derived from an EMBL/GenBank/DDBJ whole genome shotgun (WGS) entry which is preliminary data.</text>
</comment>
<dbReference type="OrthoDB" id="5960141at2759"/>
<evidence type="ECO:0000313" key="8">
    <source>
        <dbReference type="EMBL" id="KAG8232652.1"/>
    </source>
</evidence>
<proteinExistence type="inferred from homology"/>
<keyword evidence="3" id="KW-0255">Endonuclease</keyword>
<reference evidence="8" key="2">
    <citation type="submission" date="2017-10" db="EMBL/GenBank/DDBJ databases">
        <title>Ladona fulva Genome sequencing and assembly.</title>
        <authorList>
            <person name="Murali S."/>
            <person name="Richards S."/>
            <person name="Bandaranaike D."/>
            <person name="Bellair M."/>
            <person name="Blankenburg K."/>
            <person name="Chao H."/>
            <person name="Dinh H."/>
            <person name="Doddapaneni H."/>
            <person name="Dugan-Rocha S."/>
            <person name="Elkadiri S."/>
            <person name="Gnanaolivu R."/>
            <person name="Hernandez B."/>
            <person name="Skinner E."/>
            <person name="Javaid M."/>
            <person name="Lee S."/>
            <person name="Li M."/>
            <person name="Ming W."/>
            <person name="Munidasa M."/>
            <person name="Muniz J."/>
            <person name="Nguyen L."/>
            <person name="Hughes D."/>
            <person name="Osuji N."/>
            <person name="Pu L.-L."/>
            <person name="Puazo M."/>
            <person name="Qu C."/>
            <person name="Quiroz J."/>
            <person name="Raj R."/>
            <person name="Weissenberger G."/>
            <person name="Xin Y."/>
            <person name="Zou X."/>
            <person name="Han Y."/>
            <person name="Worley K."/>
            <person name="Muzny D."/>
            <person name="Gibbs R."/>
        </authorList>
    </citation>
    <scope>NUCLEOTIDE SEQUENCE</scope>
    <source>
        <strain evidence="8">Sampled in the wild</strain>
    </source>
</reference>
<dbReference type="GO" id="GO:0000014">
    <property type="term" value="F:single-stranded DNA endodeoxyribonuclease activity"/>
    <property type="evidence" value="ECO:0007669"/>
    <property type="project" value="TreeGrafter"/>
</dbReference>
<sequence>MGPQPNRYLPLFASKDRGLLYPVNSRAIAVRQGETVDIVCTGRDNTLVGLRQASVTATCQRQGSLDVAANFVFNCTKKISDVVSETGESCGSRGNSKIIQIGWDLPGQGFSRQVEVCFNSRNLSTAYSRHIVKGSGMRYRDRNVSWLPRPQFKLDSFFSHLSPSMSTVYTNQNETMAALLGSSKIAKAYIGGWGSESYLARGHLSPDGDFILQTWQDATYHYINAVPQWQAFNNGNWKDLEGFIRTKSTTPTPRDLVIYTGTHGVLRLPDINNNLVSIFLLHGQNQEGVPVPEYMWKVVVDNQSNEAVAFVLLNHPSNTDRPIAEPPLLCPDVCDRITWVPWRDRNNKNKGKIYCCTVASLRRKIPAIPNHPNVKLME</sequence>
<dbReference type="PANTHER" id="PTHR13966">
    <property type="entry name" value="ENDONUCLEASE RELATED"/>
    <property type="match status" value="1"/>
</dbReference>
<dbReference type="AlphaFoldDB" id="A0A8K0KCW3"/>
<evidence type="ECO:0000256" key="4">
    <source>
        <dbReference type="PIRSR" id="PIRSR640255-1"/>
    </source>
</evidence>
<dbReference type="GO" id="GO:0005743">
    <property type="term" value="C:mitochondrial inner membrane"/>
    <property type="evidence" value="ECO:0007669"/>
    <property type="project" value="TreeGrafter"/>
</dbReference>
<dbReference type="SUPFAM" id="SSF54060">
    <property type="entry name" value="His-Me finger endonucleases"/>
    <property type="match status" value="1"/>
</dbReference>
<organism evidence="8 9">
    <name type="scientific">Ladona fulva</name>
    <name type="common">Scarce chaser dragonfly</name>
    <name type="synonym">Libellula fulva</name>
    <dbReference type="NCBI Taxonomy" id="123851"/>
    <lineage>
        <taxon>Eukaryota</taxon>
        <taxon>Metazoa</taxon>
        <taxon>Ecdysozoa</taxon>
        <taxon>Arthropoda</taxon>
        <taxon>Hexapoda</taxon>
        <taxon>Insecta</taxon>
        <taxon>Pterygota</taxon>
        <taxon>Palaeoptera</taxon>
        <taxon>Odonata</taxon>
        <taxon>Epiprocta</taxon>
        <taxon>Anisoptera</taxon>
        <taxon>Libelluloidea</taxon>
        <taxon>Libellulidae</taxon>
        <taxon>Ladona</taxon>
    </lineage>
</organism>
<evidence type="ECO:0008006" key="10">
    <source>
        <dbReference type="Google" id="ProtNLM"/>
    </source>
</evidence>
<dbReference type="InterPro" id="IPR040255">
    <property type="entry name" value="Non-specific_endonuclease"/>
</dbReference>
<evidence type="ECO:0000313" key="9">
    <source>
        <dbReference type="Proteomes" id="UP000792457"/>
    </source>
</evidence>
<dbReference type="FunFam" id="3.40.570.10:FF:000007">
    <property type="entry name" value="Alkaline nuclease"/>
    <property type="match status" value="1"/>
</dbReference>
<evidence type="ECO:0000259" key="7">
    <source>
        <dbReference type="SMART" id="SM00892"/>
    </source>
</evidence>
<dbReference type="GO" id="GO:0005634">
    <property type="term" value="C:nucleus"/>
    <property type="evidence" value="ECO:0007669"/>
    <property type="project" value="TreeGrafter"/>
</dbReference>
<reference evidence="8" key="1">
    <citation type="submission" date="2013-04" db="EMBL/GenBank/DDBJ databases">
        <authorList>
            <person name="Qu J."/>
            <person name="Murali S.C."/>
            <person name="Bandaranaike D."/>
            <person name="Bellair M."/>
            <person name="Blankenburg K."/>
            <person name="Chao H."/>
            <person name="Dinh H."/>
            <person name="Doddapaneni H."/>
            <person name="Downs B."/>
            <person name="Dugan-Rocha S."/>
            <person name="Elkadiri S."/>
            <person name="Gnanaolivu R.D."/>
            <person name="Hernandez B."/>
            <person name="Javaid M."/>
            <person name="Jayaseelan J.C."/>
            <person name="Lee S."/>
            <person name="Li M."/>
            <person name="Ming W."/>
            <person name="Munidasa M."/>
            <person name="Muniz J."/>
            <person name="Nguyen L."/>
            <person name="Ongeri F."/>
            <person name="Osuji N."/>
            <person name="Pu L.-L."/>
            <person name="Puazo M."/>
            <person name="Qu C."/>
            <person name="Quiroz J."/>
            <person name="Raj R."/>
            <person name="Weissenberger G."/>
            <person name="Xin Y."/>
            <person name="Zou X."/>
            <person name="Han Y."/>
            <person name="Richards S."/>
            <person name="Worley K."/>
            <person name="Muzny D."/>
            <person name="Gibbs R."/>
        </authorList>
    </citation>
    <scope>NUCLEOTIDE SEQUENCE</scope>
    <source>
        <strain evidence="8">Sampled in the wild</strain>
    </source>
</reference>
<keyword evidence="2" id="KW-0540">Nuclease</keyword>
<feature type="active site" description="Proton acceptor" evidence="4">
    <location>
        <position position="203"/>
    </location>
</feature>
<feature type="domain" description="DNA/RNA non-specific endonuclease/pyrophosphatase/phosphodiesterase" evidence="7">
    <location>
        <begin position="110"/>
        <end position="361"/>
    </location>
</feature>
<comment type="similarity">
    <text evidence="1">Belongs to the DNA/RNA non-specific endonuclease family.</text>
</comment>
<keyword evidence="5" id="KW-0479">Metal-binding</keyword>
<evidence type="ECO:0000256" key="2">
    <source>
        <dbReference type="ARBA" id="ARBA00022722"/>
    </source>
</evidence>
<dbReference type="GO" id="GO:0006309">
    <property type="term" value="P:apoptotic DNA fragmentation"/>
    <property type="evidence" value="ECO:0007669"/>
    <property type="project" value="TreeGrafter"/>
</dbReference>
<keyword evidence="3" id="KW-0378">Hydrolase</keyword>
<dbReference type="EMBL" id="KZ308637">
    <property type="protein sequence ID" value="KAG8232652.1"/>
    <property type="molecule type" value="Genomic_DNA"/>
</dbReference>
<accession>A0A8K0KCW3</accession>
<protein>
    <recommendedName>
        <fullName evidence="10">DNA/RNA non-specific endonuclease domain-containing protein</fullName>
    </recommendedName>
</protein>
<gene>
    <name evidence="8" type="ORF">J437_LFUL012612</name>
</gene>
<name>A0A8K0KCW3_LADFU</name>
<evidence type="ECO:0000256" key="5">
    <source>
        <dbReference type="PIRSR" id="PIRSR640255-2"/>
    </source>
</evidence>
<feature type="binding site" evidence="5">
    <location>
        <position position="233"/>
    </location>
    <ligand>
        <name>Mg(2+)</name>
        <dbReference type="ChEBI" id="CHEBI:18420"/>
        <note>catalytic</note>
    </ligand>
</feature>
<evidence type="ECO:0000256" key="3">
    <source>
        <dbReference type="ARBA" id="ARBA00022759"/>
    </source>
</evidence>
<dbReference type="Gene3D" id="3.40.570.10">
    <property type="entry name" value="Extracellular Endonuclease, subunit A"/>
    <property type="match status" value="1"/>
</dbReference>
<dbReference type="SMART" id="SM00477">
    <property type="entry name" value="NUC"/>
    <property type="match status" value="1"/>
</dbReference>